<reference evidence="2" key="1">
    <citation type="submission" date="2025-08" db="UniProtKB">
        <authorList>
            <consortium name="RefSeq"/>
        </authorList>
    </citation>
    <scope>IDENTIFICATION</scope>
</reference>
<proteinExistence type="predicted"/>
<name>A0AC55DGR9_ECHTE</name>
<organism evidence="1 2">
    <name type="scientific">Echinops telfairi</name>
    <name type="common">Lesser hedgehog tenrec</name>
    <dbReference type="NCBI Taxonomy" id="9371"/>
    <lineage>
        <taxon>Eukaryota</taxon>
        <taxon>Metazoa</taxon>
        <taxon>Chordata</taxon>
        <taxon>Craniata</taxon>
        <taxon>Vertebrata</taxon>
        <taxon>Euteleostomi</taxon>
        <taxon>Mammalia</taxon>
        <taxon>Eutheria</taxon>
        <taxon>Afrotheria</taxon>
        <taxon>Tenrecidae</taxon>
        <taxon>Tenrecinae</taxon>
        <taxon>Echinops</taxon>
    </lineage>
</organism>
<dbReference type="RefSeq" id="XP_045150938.1">
    <property type="nucleotide sequence ID" value="XM_045295003.1"/>
</dbReference>
<evidence type="ECO:0000313" key="2">
    <source>
        <dbReference type="RefSeq" id="XP_045150938.1"/>
    </source>
</evidence>
<accession>A0AC55DGR9</accession>
<keyword evidence="1" id="KW-1185">Reference proteome</keyword>
<dbReference type="Proteomes" id="UP000694863">
    <property type="component" value="Unplaced"/>
</dbReference>
<evidence type="ECO:0000313" key="1">
    <source>
        <dbReference type="Proteomes" id="UP000694863"/>
    </source>
</evidence>
<gene>
    <name evidence="2" type="primary">TSC22D2</name>
</gene>
<protein>
    <submittedName>
        <fullName evidence="2">TSC22 domain family protein 2</fullName>
    </submittedName>
</protein>
<sequence>MYLAYFHIFNFKSLKEIASTASTRNAAGSRRGGAVTSRRRRVGERRQLRRRRWLRQRRHFSRRRRRADDARRKSEPLPQPPLALLADHKPAAKPPAADALANPLQLTPMNSLATSVFSIAIPVDGDDDRIFFRIQHRRRNVT</sequence>